<protein>
    <submittedName>
        <fullName evidence="1">Uncharacterized protein</fullName>
    </submittedName>
</protein>
<keyword evidence="2" id="KW-1185">Reference proteome</keyword>
<reference evidence="1 2" key="1">
    <citation type="submission" date="2023-07" db="EMBL/GenBank/DDBJ databases">
        <title>Genomic Encyclopedia of Type Strains, Phase IV (KMG-IV): sequencing the most valuable type-strain genomes for metagenomic binning, comparative biology and taxonomic classification.</title>
        <authorList>
            <person name="Goeker M."/>
        </authorList>
    </citation>
    <scope>NUCLEOTIDE SEQUENCE [LARGE SCALE GENOMIC DNA]</scope>
    <source>
        <strain evidence="1 2">DSM 1112</strain>
    </source>
</reference>
<organism evidence="1 2">
    <name type="scientific">Pararhizobium capsulatum DSM 1112</name>
    <dbReference type="NCBI Taxonomy" id="1121113"/>
    <lineage>
        <taxon>Bacteria</taxon>
        <taxon>Pseudomonadati</taxon>
        <taxon>Pseudomonadota</taxon>
        <taxon>Alphaproteobacteria</taxon>
        <taxon>Hyphomicrobiales</taxon>
        <taxon>Rhizobiaceae</taxon>
        <taxon>Rhizobium/Agrobacterium group</taxon>
        <taxon>Pararhizobium</taxon>
    </lineage>
</organism>
<dbReference type="RefSeq" id="WP_307236701.1">
    <property type="nucleotide sequence ID" value="NZ_JAUSVF010000005.1"/>
</dbReference>
<sequence length="52" mass="5538">MEHIWPARATALFGHGELLDRIWGAEKLSDEVSGIGHAGLTLNRAGAIVTKA</sequence>
<gene>
    <name evidence="1" type="ORF">QO002_006010</name>
</gene>
<dbReference type="EMBL" id="JAUSVF010000005">
    <property type="protein sequence ID" value="MDQ0323803.1"/>
    <property type="molecule type" value="Genomic_DNA"/>
</dbReference>
<accession>A0ABU0BZW3</accession>
<proteinExistence type="predicted"/>
<comment type="caution">
    <text evidence="1">The sequence shown here is derived from an EMBL/GenBank/DDBJ whole genome shotgun (WGS) entry which is preliminary data.</text>
</comment>
<evidence type="ECO:0000313" key="1">
    <source>
        <dbReference type="EMBL" id="MDQ0323803.1"/>
    </source>
</evidence>
<dbReference type="Proteomes" id="UP001230207">
    <property type="component" value="Unassembled WGS sequence"/>
</dbReference>
<name>A0ABU0BZW3_9HYPH</name>
<evidence type="ECO:0000313" key="2">
    <source>
        <dbReference type="Proteomes" id="UP001230207"/>
    </source>
</evidence>